<comment type="function">
    <text evidence="5">A flexible structure which links the flagellar filament to the drive apparatus in the basal body.</text>
</comment>
<dbReference type="EMBL" id="QFYP01000001">
    <property type="protein sequence ID" value="RAK59600.1"/>
    <property type="molecule type" value="Genomic_DNA"/>
</dbReference>
<evidence type="ECO:0000259" key="8">
    <source>
        <dbReference type="Pfam" id="PF07559"/>
    </source>
</evidence>
<evidence type="ECO:0000256" key="2">
    <source>
        <dbReference type="ARBA" id="ARBA00009677"/>
    </source>
</evidence>
<dbReference type="InterPro" id="IPR020013">
    <property type="entry name" value="Flagellar_FlgE/F/G"/>
</dbReference>
<keyword evidence="10" id="KW-0969">Cilium</keyword>
<organism evidence="10 11">
    <name type="scientific">Phenylobacterium hankyongense</name>
    <dbReference type="NCBI Taxonomy" id="1813876"/>
    <lineage>
        <taxon>Bacteria</taxon>
        <taxon>Pseudomonadati</taxon>
        <taxon>Pseudomonadota</taxon>
        <taxon>Alphaproteobacteria</taxon>
        <taxon>Caulobacterales</taxon>
        <taxon>Caulobacteraceae</taxon>
        <taxon>Phenylobacterium</taxon>
    </lineage>
</organism>
<dbReference type="Proteomes" id="UP000249842">
    <property type="component" value="Unassembled WGS sequence"/>
</dbReference>
<evidence type="ECO:0000259" key="7">
    <source>
        <dbReference type="Pfam" id="PF06429"/>
    </source>
</evidence>
<feature type="domain" description="Flagellar basal-body/hook protein C-terminal" evidence="7">
    <location>
        <begin position="379"/>
        <end position="422"/>
    </location>
</feature>
<feature type="domain" description="Flagellar hook protein FlgE/F/G-like D1" evidence="9">
    <location>
        <begin position="83"/>
        <end position="138"/>
    </location>
</feature>
<dbReference type="OrthoDB" id="8372879at2"/>
<evidence type="ECO:0000259" key="6">
    <source>
        <dbReference type="Pfam" id="PF00460"/>
    </source>
</evidence>
<keyword evidence="4 5" id="KW-0975">Bacterial flagellum</keyword>
<keyword evidence="10" id="KW-0966">Cell projection</keyword>
<evidence type="ECO:0000256" key="5">
    <source>
        <dbReference type="RuleBase" id="RU362116"/>
    </source>
</evidence>
<name>A0A328AWY8_9CAUL</name>
<comment type="similarity">
    <text evidence="2 5">Belongs to the flagella basal body rod proteins family.</text>
</comment>
<dbReference type="GO" id="GO:0005829">
    <property type="term" value="C:cytosol"/>
    <property type="evidence" value="ECO:0007669"/>
    <property type="project" value="TreeGrafter"/>
</dbReference>
<dbReference type="GO" id="GO:0071978">
    <property type="term" value="P:bacterial-type flagellum-dependent swarming motility"/>
    <property type="evidence" value="ECO:0007669"/>
    <property type="project" value="TreeGrafter"/>
</dbReference>
<reference evidence="11" key="1">
    <citation type="submission" date="2018-05" db="EMBL/GenBank/DDBJ databases">
        <authorList>
            <person name="Li X."/>
        </authorList>
    </citation>
    <scope>NUCLEOTIDE SEQUENCE [LARGE SCALE GENOMIC DNA]</scope>
    <source>
        <strain evidence="11">HKS-05</strain>
    </source>
</reference>
<dbReference type="Pfam" id="PF07559">
    <property type="entry name" value="FlgE_D2"/>
    <property type="match status" value="1"/>
</dbReference>
<dbReference type="PANTHER" id="PTHR30435:SF1">
    <property type="entry name" value="FLAGELLAR HOOK PROTEIN FLGE"/>
    <property type="match status" value="1"/>
</dbReference>
<evidence type="ECO:0000256" key="4">
    <source>
        <dbReference type="ARBA" id="ARBA00023143"/>
    </source>
</evidence>
<dbReference type="RefSeq" id="WP_111456893.1">
    <property type="nucleotide sequence ID" value="NZ_QFYP01000001.1"/>
</dbReference>
<proteinExistence type="inferred from homology"/>
<keyword evidence="10" id="KW-0282">Flagellum</keyword>
<evidence type="ECO:0000313" key="11">
    <source>
        <dbReference type="Proteomes" id="UP000249842"/>
    </source>
</evidence>
<protein>
    <recommendedName>
        <fullName evidence="3 5">Flagellar hook protein FlgE</fullName>
    </recommendedName>
</protein>
<dbReference type="NCBIfam" id="NF004242">
    <property type="entry name" value="PRK05682.2-1"/>
    <property type="match status" value="1"/>
</dbReference>
<dbReference type="InterPro" id="IPR011491">
    <property type="entry name" value="FlgE_D2"/>
</dbReference>
<gene>
    <name evidence="10" type="ORF">DJ021_07185</name>
</gene>
<evidence type="ECO:0000256" key="3">
    <source>
        <dbReference type="ARBA" id="ARBA00019015"/>
    </source>
</evidence>
<feature type="domain" description="Flagellar hook protein FlgE D2" evidence="8">
    <location>
        <begin position="181"/>
        <end position="294"/>
    </location>
</feature>
<dbReference type="PANTHER" id="PTHR30435">
    <property type="entry name" value="FLAGELLAR PROTEIN"/>
    <property type="match status" value="1"/>
</dbReference>
<dbReference type="InterPro" id="IPR037925">
    <property type="entry name" value="FlgE/F/G-like"/>
</dbReference>
<dbReference type="GO" id="GO:0009425">
    <property type="term" value="C:bacterial-type flagellum basal body"/>
    <property type="evidence" value="ECO:0007669"/>
    <property type="project" value="UniProtKB-SubCell"/>
</dbReference>
<dbReference type="InterPro" id="IPR053967">
    <property type="entry name" value="LlgE_F_G-like_D1"/>
</dbReference>
<evidence type="ECO:0000256" key="1">
    <source>
        <dbReference type="ARBA" id="ARBA00004117"/>
    </source>
</evidence>
<dbReference type="InterPro" id="IPR037058">
    <property type="entry name" value="Falgellar_hook_FlgE_sf"/>
</dbReference>
<dbReference type="Gene3D" id="2.60.98.20">
    <property type="entry name" value="Flagellar hook protein FlgE"/>
    <property type="match status" value="1"/>
</dbReference>
<sequence>MTLSSALSTAVSGLTAQSLALSTISKNIANASTTAYKTSVTDFQTLLTDSTGGASGGGVTASSIQSMGQQGQIATSATDTNVAIDGSGFFVVAGSATASASDFVYTRDGSFAKDSNGNLVNDAGYYLEGFPTDPSGAIITSNSSDLSNLTPINLSNIGGTAKATTQINMSANLPANAAIGDTFTTSTTIIDSLGVSHTIGQSWNKTAANAWTLTLADPTLTSNPAVTSGTLSPNTVSVTFDTSGVLASTNPTPVALAITGLSTGAAASAITLNLGSAGKTDGITQFSSTSSATGIENPTFTQDGALYGQLTGVTIDTKGLVTASFDNGVKLPVYQIPLATFANPNGLTAVTGSVYSQNQAAGNVSLRLPGDSSAGTLQASALEGSTTDIAGEFNRMIVAQQAYSAASQVVTTVKSMFDTLTQAVR</sequence>
<evidence type="ECO:0000259" key="9">
    <source>
        <dbReference type="Pfam" id="PF22692"/>
    </source>
</evidence>
<feature type="domain" description="Flagellar basal body rod protein N-terminal" evidence="6">
    <location>
        <begin position="7"/>
        <end position="37"/>
    </location>
</feature>
<keyword evidence="11" id="KW-1185">Reference proteome</keyword>
<dbReference type="InterPro" id="IPR001444">
    <property type="entry name" value="Flag_bb_rod_N"/>
</dbReference>
<dbReference type="SUPFAM" id="SSF117143">
    <property type="entry name" value="Flagellar hook protein flgE"/>
    <property type="match status" value="1"/>
</dbReference>
<dbReference type="AlphaFoldDB" id="A0A328AWY8"/>
<dbReference type="InterPro" id="IPR010930">
    <property type="entry name" value="Flg_bb/hook_C_dom"/>
</dbReference>
<dbReference type="Pfam" id="PF22692">
    <property type="entry name" value="LlgE_F_G_D1"/>
    <property type="match status" value="1"/>
</dbReference>
<dbReference type="GO" id="GO:0009424">
    <property type="term" value="C:bacterial-type flagellum hook"/>
    <property type="evidence" value="ECO:0007669"/>
    <property type="project" value="TreeGrafter"/>
</dbReference>
<dbReference type="Pfam" id="PF06429">
    <property type="entry name" value="Flg_bbr_C"/>
    <property type="match status" value="1"/>
</dbReference>
<comment type="subcellular location">
    <subcellularLocation>
        <location evidence="1 5">Bacterial flagellum basal body</location>
    </subcellularLocation>
</comment>
<dbReference type="NCBIfam" id="TIGR03506">
    <property type="entry name" value="FlgEFG_subfam"/>
    <property type="match status" value="1"/>
</dbReference>
<evidence type="ECO:0000313" key="10">
    <source>
        <dbReference type="EMBL" id="RAK59600.1"/>
    </source>
</evidence>
<comment type="caution">
    <text evidence="10">The sequence shown here is derived from an EMBL/GenBank/DDBJ whole genome shotgun (WGS) entry which is preliminary data.</text>
</comment>
<dbReference type="Pfam" id="PF00460">
    <property type="entry name" value="Flg_bb_rod"/>
    <property type="match status" value="1"/>
</dbReference>
<accession>A0A328AWY8</accession>